<dbReference type="OrthoDB" id="1323746at2"/>
<reference evidence="2" key="1">
    <citation type="submission" date="2016-10" db="EMBL/GenBank/DDBJ databases">
        <authorList>
            <person name="Varghese N."/>
            <person name="Submissions S."/>
        </authorList>
    </citation>
    <scope>NUCLEOTIDE SEQUENCE [LARGE SCALE GENOMIC DNA]</scope>
    <source>
        <strain evidence="2">DSM 24499</strain>
    </source>
</reference>
<name>A0A1I1NE59_9FLAO</name>
<proteinExistence type="predicted"/>
<gene>
    <name evidence="1" type="ORF">SAMN04487907_1282</name>
</gene>
<dbReference type="AlphaFoldDB" id="A0A1I1NE59"/>
<evidence type="ECO:0008006" key="3">
    <source>
        <dbReference type="Google" id="ProtNLM"/>
    </source>
</evidence>
<keyword evidence="2" id="KW-1185">Reference proteome</keyword>
<dbReference type="Proteomes" id="UP000199438">
    <property type="component" value="Unassembled WGS sequence"/>
</dbReference>
<protein>
    <recommendedName>
        <fullName evidence="3">SH3 domain-containing protein</fullName>
    </recommendedName>
</protein>
<evidence type="ECO:0000313" key="2">
    <source>
        <dbReference type="Proteomes" id="UP000199438"/>
    </source>
</evidence>
<accession>A0A1I1NE59</accession>
<evidence type="ECO:0000313" key="1">
    <source>
        <dbReference type="EMBL" id="SFC95827.1"/>
    </source>
</evidence>
<sequence length="313" mass="35983">MNLNDILKTQNFAQKINNQINPFDSITKILSSTNWTKQPDTLKMTEALLKGVSSYNNISSSAYEMTKRINTQPNFAIPNTTLDLLNSIGNQNSRLFEGINSALVLSKSLTTAIEIPNLQFALSGLSAQLAKIASSQQKWDILEDFDEITEEAVSINDRIIEEEGLSNENLEYLNEFLSRIEVKIDNQDKSSSAIFWKVLALISFILAITSEIRNWTPKPEFATQEEVDKTITRHFTNFEKKLKEQKEYRITNRKCKVFLKPKSKSKVVVNIEKGFEFVVLNINHKWIYVSYLNPNDNLPETGWIMKKYTERIK</sequence>
<dbReference type="RefSeq" id="WP_092545200.1">
    <property type="nucleotide sequence ID" value="NZ_FOKV01000028.1"/>
</dbReference>
<dbReference type="EMBL" id="FOKV01000028">
    <property type="protein sequence ID" value="SFC95827.1"/>
    <property type="molecule type" value="Genomic_DNA"/>
</dbReference>
<organism evidence="1 2">
    <name type="scientific">Zunongwangia mangrovi</name>
    <dbReference type="NCBI Taxonomy" id="1334022"/>
    <lineage>
        <taxon>Bacteria</taxon>
        <taxon>Pseudomonadati</taxon>
        <taxon>Bacteroidota</taxon>
        <taxon>Flavobacteriia</taxon>
        <taxon>Flavobacteriales</taxon>
        <taxon>Flavobacteriaceae</taxon>
        <taxon>Zunongwangia</taxon>
    </lineage>
</organism>